<protein>
    <recommendedName>
        <fullName evidence="4">Secreted protein</fullName>
    </recommendedName>
</protein>
<dbReference type="RefSeq" id="WP_327794973.1">
    <property type="nucleotide sequence ID" value="NZ_JADQAZ010000003.1"/>
</dbReference>
<feature type="signal peptide" evidence="1">
    <location>
        <begin position="1"/>
        <end position="22"/>
    </location>
</feature>
<dbReference type="AlphaFoldDB" id="A0AAP2G992"/>
<evidence type="ECO:0008006" key="4">
    <source>
        <dbReference type="Google" id="ProtNLM"/>
    </source>
</evidence>
<feature type="chain" id="PRO_5042948856" description="Secreted protein" evidence="1">
    <location>
        <begin position="23"/>
        <end position="81"/>
    </location>
</feature>
<gene>
    <name evidence="2" type="ORF">IV417_15285</name>
</gene>
<dbReference type="Proteomes" id="UP001315686">
    <property type="component" value="Unassembled WGS sequence"/>
</dbReference>
<dbReference type="EMBL" id="JADQAZ010000003">
    <property type="protein sequence ID" value="MBT0958752.1"/>
    <property type="molecule type" value="Genomic_DNA"/>
</dbReference>
<accession>A0AAP2G992</accession>
<reference evidence="2 3" key="1">
    <citation type="journal article" date="2021" name="Arch. Microbiol.">
        <title>Harenicola maris gen. nov., sp. nov. isolated from the Sea of Japan shallow sediments.</title>
        <authorList>
            <person name="Romanenko L.A."/>
            <person name="Kurilenko V.V."/>
            <person name="Chernysheva N.Y."/>
            <person name="Tekutyeva L.A."/>
            <person name="Velansky P.V."/>
            <person name="Svetashev V.I."/>
            <person name="Isaeva M.P."/>
        </authorList>
    </citation>
    <scope>NUCLEOTIDE SEQUENCE [LARGE SCALE GENOMIC DNA]</scope>
    <source>
        <strain evidence="2 3">KMM 3653</strain>
    </source>
</reference>
<name>A0AAP2G992_9RHOB</name>
<keyword evidence="1" id="KW-0732">Signal</keyword>
<comment type="caution">
    <text evidence="2">The sequence shown here is derived from an EMBL/GenBank/DDBJ whole genome shotgun (WGS) entry which is preliminary data.</text>
</comment>
<organism evidence="2 3">
    <name type="scientific">Harenicola maris</name>
    <dbReference type="NCBI Taxonomy" id="2841044"/>
    <lineage>
        <taxon>Bacteria</taxon>
        <taxon>Pseudomonadati</taxon>
        <taxon>Pseudomonadota</taxon>
        <taxon>Alphaproteobacteria</taxon>
        <taxon>Rhodobacterales</taxon>
        <taxon>Paracoccaceae</taxon>
        <taxon>Harenicola</taxon>
    </lineage>
</organism>
<keyword evidence="3" id="KW-1185">Reference proteome</keyword>
<evidence type="ECO:0000313" key="3">
    <source>
        <dbReference type="Proteomes" id="UP001315686"/>
    </source>
</evidence>
<evidence type="ECO:0000256" key="1">
    <source>
        <dbReference type="SAM" id="SignalP"/>
    </source>
</evidence>
<proteinExistence type="predicted"/>
<sequence length="81" mass="8724">MKKFFAASALIVASLQAAPVLAQDGSHVRPSETYVGQWYTTEGGCSYSRAMAPGYGTMWVLIINPHHINRPVAKASCPTTL</sequence>
<evidence type="ECO:0000313" key="2">
    <source>
        <dbReference type="EMBL" id="MBT0958752.1"/>
    </source>
</evidence>